<protein>
    <submittedName>
        <fullName evidence="3">Lipopolysaccharide 1,6-galactosyltransferase</fullName>
    </submittedName>
</protein>
<feature type="domain" description="Glycosyltransferase subfamily 4-like N-terminal" evidence="2">
    <location>
        <begin position="31"/>
        <end position="186"/>
    </location>
</feature>
<evidence type="ECO:0000259" key="1">
    <source>
        <dbReference type="Pfam" id="PF00534"/>
    </source>
</evidence>
<dbReference type="PANTHER" id="PTHR12526:SF630">
    <property type="entry name" value="GLYCOSYLTRANSFERASE"/>
    <property type="match status" value="1"/>
</dbReference>
<comment type="caution">
    <text evidence="3">The sequence shown here is derived from an EMBL/GenBank/DDBJ whole genome shotgun (WGS) entry which is preliminary data.</text>
</comment>
<evidence type="ECO:0000313" key="4">
    <source>
        <dbReference type="Proteomes" id="UP000221980"/>
    </source>
</evidence>
<dbReference type="EMBL" id="NITZ01000063">
    <property type="protein sequence ID" value="PHM44706.1"/>
    <property type="molecule type" value="Genomic_DNA"/>
</dbReference>
<feature type="domain" description="Glycosyl transferase family 1" evidence="1">
    <location>
        <begin position="195"/>
        <end position="349"/>
    </location>
</feature>
<dbReference type="GO" id="GO:0016757">
    <property type="term" value="F:glycosyltransferase activity"/>
    <property type="evidence" value="ECO:0007669"/>
    <property type="project" value="UniProtKB-KW"/>
</dbReference>
<dbReference type="Gene3D" id="3.40.50.2000">
    <property type="entry name" value="Glycogen Phosphorylase B"/>
    <property type="match status" value="2"/>
</dbReference>
<keyword evidence="4" id="KW-1185">Reference proteome</keyword>
<dbReference type="AlphaFoldDB" id="A0A2D0JJ18"/>
<dbReference type="Proteomes" id="UP000221980">
    <property type="component" value="Unassembled WGS sequence"/>
</dbReference>
<keyword evidence="3" id="KW-0328">Glycosyltransferase</keyword>
<dbReference type="Pfam" id="PF00534">
    <property type="entry name" value="Glycos_transf_1"/>
    <property type="match status" value="1"/>
</dbReference>
<dbReference type="OrthoDB" id="9777346at2"/>
<dbReference type="RefSeq" id="WP_099116093.1">
    <property type="nucleotide sequence ID" value="NZ_CAWNQI010000099.1"/>
</dbReference>
<keyword evidence="3" id="KW-0808">Transferase</keyword>
<dbReference type="InterPro" id="IPR001296">
    <property type="entry name" value="Glyco_trans_1"/>
</dbReference>
<dbReference type="GO" id="GO:1901135">
    <property type="term" value="P:carbohydrate derivative metabolic process"/>
    <property type="evidence" value="ECO:0007669"/>
    <property type="project" value="UniProtKB-ARBA"/>
</dbReference>
<evidence type="ECO:0000313" key="3">
    <source>
        <dbReference type="EMBL" id="PHM44706.1"/>
    </source>
</evidence>
<accession>A0A2D0JJ18</accession>
<reference evidence="3 4" key="1">
    <citation type="journal article" date="2017" name="Nat. Microbiol.">
        <title>Natural product diversity associated with the nematode symbionts Photorhabdus and Xenorhabdus.</title>
        <authorList>
            <person name="Tobias N.J."/>
            <person name="Wolff H."/>
            <person name="Djahanschiri B."/>
            <person name="Grundmann F."/>
            <person name="Kronenwerth M."/>
            <person name="Shi Y.M."/>
            <person name="Simonyi S."/>
            <person name="Grun P."/>
            <person name="Shapiro-Ilan D."/>
            <person name="Pidot S.J."/>
            <person name="Stinear T.P."/>
            <person name="Ebersberger I."/>
            <person name="Bode H.B."/>
        </authorList>
    </citation>
    <scope>NUCLEOTIDE SEQUENCE [LARGE SCALE GENOMIC DNA]</scope>
    <source>
        <strain evidence="3 4">DSM 17902</strain>
    </source>
</reference>
<name>A0A2D0JJ18_9GAMM</name>
<dbReference type="PANTHER" id="PTHR12526">
    <property type="entry name" value="GLYCOSYLTRANSFERASE"/>
    <property type="match status" value="1"/>
</dbReference>
<gene>
    <name evidence="3" type="ORF">Xmir_04390</name>
</gene>
<dbReference type="InterPro" id="IPR028098">
    <property type="entry name" value="Glyco_trans_4-like_N"/>
</dbReference>
<evidence type="ECO:0000259" key="2">
    <source>
        <dbReference type="Pfam" id="PF13439"/>
    </source>
</evidence>
<sequence length="382" mass="44652">MQFNTILLIFNCWYHDKKNKIFIAGYNLSGFGGMETVFNNFYRLMSSPKSGYEILFVFFEDTFKNPNDQWLDSKNYVRIKSSVKNTKLRRLHFAYKFSKLILQHNPEHIISYDSLTCYISLWARRFSLRNTNIFSWSHSTLHNTYKAEYMLLADKHLAISSGITTQLRNMGVSPDNIYTIYNPVTPKYEIISRSDDNVSFLYLGRITFNDQKNLKELFLSLSRINGHWSLDIVGSGEEQEIDKLKKLALILKIENKVKWHGWQQSPWEYINKNIKNVTCLLLTSSYEGFGMVLCEAISYGIYVISSNCQTGPSDIIKNGINGQLYPLNDIDALSNKLQEIVNGKKLPDYPKIKESITEYYDDIYHNRIMTILSKNFPYRREH</sequence>
<organism evidence="3 4">
    <name type="scientific">Xenorhabdus miraniensis</name>
    <dbReference type="NCBI Taxonomy" id="351674"/>
    <lineage>
        <taxon>Bacteria</taxon>
        <taxon>Pseudomonadati</taxon>
        <taxon>Pseudomonadota</taxon>
        <taxon>Gammaproteobacteria</taxon>
        <taxon>Enterobacterales</taxon>
        <taxon>Morganellaceae</taxon>
        <taxon>Xenorhabdus</taxon>
    </lineage>
</organism>
<dbReference type="CDD" id="cd03811">
    <property type="entry name" value="GT4_GT28_WabH-like"/>
    <property type="match status" value="1"/>
</dbReference>
<proteinExistence type="predicted"/>
<dbReference type="Pfam" id="PF13439">
    <property type="entry name" value="Glyco_transf_4"/>
    <property type="match status" value="1"/>
</dbReference>
<dbReference type="SUPFAM" id="SSF53756">
    <property type="entry name" value="UDP-Glycosyltransferase/glycogen phosphorylase"/>
    <property type="match status" value="1"/>
</dbReference>